<reference evidence="8 9" key="1">
    <citation type="journal article" date="2022" name="Environ. Microbiol. Rep.">
        <title>Eco-phylogenetic analyses reveal divergent evolution of vitamin B12 metabolism in the marine bacterial family 'Psychromonadaceae'.</title>
        <authorList>
            <person name="Jin X."/>
            <person name="Yang Y."/>
            <person name="Cao H."/>
            <person name="Gao B."/>
            <person name="Zhao Z."/>
        </authorList>
    </citation>
    <scope>NUCLEOTIDE SEQUENCE [LARGE SCALE GENOMIC DNA]</scope>
    <source>
        <strain evidence="8 9">MKS20</strain>
    </source>
</reference>
<dbReference type="Pfam" id="PF07063">
    <property type="entry name" value="HGLS"/>
    <property type="match status" value="2"/>
</dbReference>
<keyword evidence="3" id="KW-0560">Oxidoreductase</keyword>
<proteinExistence type="inferred from homology"/>
<dbReference type="InterPro" id="IPR009770">
    <property type="entry name" value="HGLS"/>
</dbReference>
<keyword evidence="9" id="KW-1185">Reference proteome</keyword>
<evidence type="ECO:0000256" key="4">
    <source>
        <dbReference type="ARBA" id="ARBA00023004"/>
    </source>
</evidence>
<evidence type="ECO:0000256" key="3">
    <source>
        <dbReference type="ARBA" id="ARBA00023002"/>
    </source>
</evidence>
<keyword evidence="4" id="KW-0408">Iron</keyword>
<dbReference type="EMBL" id="JAIMJA010000006">
    <property type="protein sequence ID" value="MCE2594611.1"/>
    <property type="molecule type" value="Genomic_DNA"/>
</dbReference>
<dbReference type="Gene3D" id="3.10.180.50">
    <property type="match status" value="1"/>
</dbReference>
<sequence>MERALTDLLEHLWQQFIAVTPSAVKIHQLLGQGQPIQNDHIALRTFDLPSVGLEVLARPWLELGYQGQAEYEFTSKKIHAQYFSHPDPTAPLIFISELKTAEFSDCAQAIMRDLVAQLDSNLLGTPEMLYSGAQWRTQYHCYQALLEESEYAAWLAAWGYRANHFTVNVNELKGFSDLAQVNLTLHQAGFHLNTAGGEIKGGADVYLAQSSTVADKAEVTFLDETHLIPSCFYEFAQRYELPNGELYRGFVEASADKIFHSTDSKG</sequence>
<protein>
    <recommendedName>
        <fullName evidence="6">2-oxoadipate dioxygenase/decarboxylase</fullName>
        <ecNumber evidence="6">1.13.11.93</ecNumber>
    </recommendedName>
    <alternativeName>
        <fullName evidence="7">2-hydroxyglutarate synthase</fullName>
    </alternativeName>
</protein>
<name>A0ABS8WAJ7_9GAMM</name>
<evidence type="ECO:0000256" key="1">
    <source>
        <dbReference type="ARBA" id="ARBA00001954"/>
    </source>
</evidence>
<dbReference type="SMART" id="SM01150">
    <property type="entry name" value="DUF1338"/>
    <property type="match status" value="1"/>
</dbReference>
<keyword evidence="2" id="KW-0223">Dioxygenase</keyword>
<dbReference type="EC" id="1.13.11.93" evidence="6"/>
<gene>
    <name evidence="8" type="ORF">K6Y31_07265</name>
</gene>
<organism evidence="8 9">
    <name type="scientific">Motilimonas cestriensis</name>
    <dbReference type="NCBI Taxonomy" id="2742685"/>
    <lineage>
        <taxon>Bacteria</taxon>
        <taxon>Pseudomonadati</taxon>
        <taxon>Pseudomonadota</taxon>
        <taxon>Gammaproteobacteria</taxon>
        <taxon>Alteromonadales</taxon>
        <taxon>Alteromonadales genera incertae sedis</taxon>
        <taxon>Motilimonas</taxon>
    </lineage>
</organism>
<dbReference type="PANTHER" id="PTHR31136:SF5">
    <property type="entry name" value="2-OXOADIPATE DIOXYGENASE_DECARBOXYLASE, CHLOROPLASTIC"/>
    <property type="match status" value="1"/>
</dbReference>
<dbReference type="RefSeq" id="WP_233052148.1">
    <property type="nucleotide sequence ID" value="NZ_JAIMJA010000006.1"/>
</dbReference>
<evidence type="ECO:0000256" key="5">
    <source>
        <dbReference type="ARBA" id="ARBA00035013"/>
    </source>
</evidence>
<comment type="cofactor">
    <cofactor evidence="1">
        <name>Fe(2+)</name>
        <dbReference type="ChEBI" id="CHEBI:29033"/>
    </cofactor>
</comment>
<accession>A0ABS8WAJ7</accession>
<dbReference type="CDD" id="cd16350">
    <property type="entry name" value="VOC_like"/>
    <property type="match status" value="1"/>
</dbReference>
<dbReference type="Proteomes" id="UP001201273">
    <property type="component" value="Unassembled WGS sequence"/>
</dbReference>
<evidence type="ECO:0000313" key="9">
    <source>
        <dbReference type="Proteomes" id="UP001201273"/>
    </source>
</evidence>
<evidence type="ECO:0000256" key="7">
    <source>
        <dbReference type="ARBA" id="ARBA00035045"/>
    </source>
</evidence>
<evidence type="ECO:0000313" key="8">
    <source>
        <dbReference type="EMBL" id="MCE2594611.1"/>
    </source>
</evidence>
<comment type="caution">
    <text evidence="8">The sequence shown here is derived from an EMBL/GenBank/DDBJ whole genome shotgun (WGS) entry which is preliminary data.</text>
</comment>
<comment type="similarity">
    <text evidence="5">Belongs to the 2-oxoadipate dioxygenase/decarboxylase family.</text>
</comment>
<evidence type="ECO:0000256" key="2">
    <source>
        <dbReference type="ARBA" id="ARBA00022964"/>
    </source>
</evidence>
<dbReference type="PANTHER" id="PTHR31136">
    <property type="entry name" value="DUF1338 DOMAIN-CONTAINING PROTEIN"/>
    <property type="match status" value="1"/>
</dbReference>
<evidence type="ECO:0000256" key="6">
    <source>
        <dbReference type="ARBA" id="ARBA00035023"/>
    </source>
</evidence>